<dbReference type="AlphaFoldDB" id="A0A6N2T833"/>
<keyword evidence="1" id="KW-0472">Membrane</keyword>
<feature type="transmembrane region" description="Helical" evidence="1">
    <location>
        <begin position="12"/>
        <end position="34"/>
    </location>
</feature>
<gene>
    <name evidence="2" type="ORF">BHLFYP23_02474</name>
</gene>
<proteinExistence type="predicted"/>
<keyword evidence="1" id="KW-1133">Transmembrane helix</keyword>
<dbReference type="EMBL" id="CACRSY010000009">
    <property type="protein sequence ID" value="VYT01670.1"/>
    <property type="molecule type" value="Genomic_DNA"/>
</dbReference>
<protein>
    <submittedName>
        <fullName evidence="2">Uncharacterized protein</fullName>
    </submittedName>
</protein>
<organism evidence="2">
    <name type="scientific">Blautia hansenii</name>
    <name type="common">Ruminococcus hansenii</name>
    <dbReference type="NCBI Taxonomy" id="1322"/>
    <lineage>
        <taxon>Bacteria</taxon>
        <taxon>Bacillati</taxon>
        <taxon>Bacillota</taxon>
        <taxon>Clostridia</taxon>
        <taxon>Lachnospirales</taxon>
        <taxon>Lachnospiraceae</taxon>
        <taxon>Blautia</taxon>
    </lineage>
</organism>
<sequence length="35" mass="3917">MMNMKKSKRNRIFAAILAGLIILAMVIPMAMYAFG</sequence>
<accession>A0A6N2T833</accession>
<reference evidence="2" key="1">
    <citation type="submission" date="2019-11" db="EMBL/GenBank/DDBJ databases">
        <authorList>
            <person name="Feng L."/>
        </authorList>
    </citation>
    <scope>NUCLEOTIDE SEQUENCE</scope>
    <source>
        <strain evidence="2">BhanseniiLFYP23</strain>
    </source>
</reference>
<name>A0A6N2T833_BLAHA</name>
<evidence type="ECO:0000256" key="1">
    <source>
        <dbReference type="SAM" id="Phobius"/>
    </source>
</evidence>
<evidence type="ECO:0000313" key="2">
    <source>
        <dbReference type="EMBL" id="VYT01670.1"/>
    </source>
</evidence>
<keyword evidence="1" id="KW-0812">Transmembrane</keyword>